<sequence>MGQETQGENNGPLPKAINEFTPEPEADALSITGLVKASGKITGYQLSDGRKVTRDEGVHLARENKIRGVAVAVKKGTEYLRSLPDDSEDNNLGSLPTVSQ</sequence>
<dbReference type="AlphaFoldDB" id="A0A7G8T6T2"/>
<accession>A0A7G8T6T2</accession>
<dbReference type="EMBL" id="CP060286">
    <property type="protein sequence ID" value="QNK39323.1"/>
    <property type="molecule type" value="Genomic_DNA"/>
</dbReference>
<protein>
    <submittedName>
        <fullName evidence="2">DUF3892 domain-containing protein</fullName>
    </submittedName>
</protein>
<dbReference type="RefSeq" id="WP_187034256.1">
    <property type="nucleotide sequence ID" value="NZ_CP060286.1"/>
</dbReference>
<gene>
    <name evidence="2" type="ORF">HCR03_11195</name>
</gene>
<evidence type="ECO:0000313" key="2">
    <source>
        <dbReference type="EMBL" id="QNK39323.1"/>
    </source>
</evidence>
<organism evidence="2 3">
    <name type="scientific">Caproicibacter fermentans</name>
    <dbReference type="NCBI Taxonomy" id="2576756"/>
    <lineage>
        <taxon>Bacteria</taxon>
        <taxon>Bacillati</taxon>
        <taxon>Bacillota</taxon>
        <taxon>Clostridia</taxon>
        <taxon>Eubacteriales</taxon>
        <taxon>Acutalibacteraceae</taxon>
        <taxon>Caproicibacter</taxon>
    </lineage>
</organism>
<reference evidence="2 3" key="1">
    <citation type="submission" date="2020-08" db="EMBL/GenBank/DDBJ databases">
        <title>The isolate Caproiciproducens sp. 7D4C2 produces n-caproate at mildly acidic conditions from hexoses: genome and rBOX comparison with related strains and chain-elongating bacteria.</title>
        <authorList>
            <person name="Esquivel-Elizondo S."/>
            <person name="Bagci C."/>
            <person name="Temovska M."/>
            <person name="Jeon B.S."/>
            <person name="Bessarab I."/>
            <person name="Williams R.B.H."/>
            <person name="Huson D.H."/>
            <person name="Angenent L.T."/>
        </authorList>
    </citation>
    <scope>NUCLEOTIDE SEQUENCE [LARGE SCALE GENOMIC DNA]</scope>
    <source>
        <strain evidence="2 3">7D4C2</strain>
    </source>
</reference>
<evidence type="ECO:0000256" key="1">
    <source>
        <dbReference type="SAM" id="MobiDB-lite"/>
    </source>
</evidence>
<feature type="compositionally biased region" description="Polar residues" evidence="1">
    <location>
        <begin position="90"/>
        <end position="100"/>
    </location>
</feature>
<dbReference type="KEGG" id="cfem:HCR03_11195"/>
<dbReference type="Proteomes" id="UP000515909">
    <property type="component" value="Chromosome"/>
</dbReference>
<evidence type="ECO:0000313" key="3">
    <source>
        <dbReference type="Proteomes" id="UP000515909"/>
    </source>
</evidence>
<dbReference type="Pfam" id="PF13031">
    <property type="entry name" value="DUF3892"/>
    <property type="match status" value="1"/>
</dbReference>
<feature type="region of interest" description="Disordered" evidence="1">
    <location>
        <begin position="81"/>
        <end position="100"/>
    </location>
</feature>
<proteinExistence type="predicted"/>
<dbReference type="InterPro" id="IPR024997">
    <property type="entry name" value="DUF3892"/>
</dbReference>
<name>A0A7G8T6T2_9FIRM</name>